<dbReference type="EMBL" id="SEWF01000022">
    <property type="protein sequence ID" value="RYU94769.1"/>
    <property type="molecule type" value="Genomic_DNA"/>
</dbReference>
<dbReference type="Proteomes" id="UP000293162">
    <property type="component" value="Unassembled WGS sequence"/>
</dbReference>
<evidence type="ECO:0000256" key="1">
    <source>
        <dbReference type="SAM" id="SignalP"/>
    </source>
</evidence>
<dbReference type="InterPro" id="IPR025665">
    <property type="entry name" value="Beta-barrel_OMP_2"/>
</dbReference>
<name>A0A4Q5LYK4_9BACT</name>
<feature type="domain" description="Outer membrane protein beta-barrel" evidence="2">
    <location>
        <begin position="18"/>
        <end position="200"/>
    </location>
</feature>
<evidence type="ECO:0000313" key="3">
    <source>
        <dbReference type="EMBL" id="RYU94769.1"/>
    </source>
</evidence>
<gene>
    <name evidence="3" type="ORF">EWM59_15675</name>
</gene>
<organism evidence="3 4">
    <name type="scientific">Emticicia agri</name>
    <dbReference type="NCBI Taxonomy" id="2492393"/>
    <lineage>
        <taxon>Bacteria</taxon>
        <taxon>Pseudomonadati</taxon>
        <taxon>Bacteroidota</taxon>
        <taxon>Cytophagia</taxon>
        <taxon>Cytophagales</taxon>
        <taxon>Leadbetterellaceae</taxon>
        <taxon>Emticicia</taxon>
    </lineage>
</organism>
<keyword evidence="4" id="KW-1185">Reference proteome</keyword>
<evidence type="ECO:0000259" key="2">
    <source>
        <dbReference type="Pfam" id="PF13568"/>
    </source>
</evidence>
<reference evidence="3 4" key="1">
    <citation type="submission" date="2019-02" db="EMBL/GenBank/DDBJ databases">
        <title>Bacterial novel species Emticicia sp. 17J42-9 isolated from soil.</title>
        <authorList>
            <person name="Jung H.-Y."/>
        </authorList>
    </citation>
    <scope>NUCLEOTIDE SEQUENCE [LARGE SCALE GENOMIC DNA]</scope>
    <source>
        <strain evidence="3 4">17J42-9</strain>
    </source>
</reference>
<proteinExistence type="predicted"/>
<feature type="signal peptide" evidence="1">
    <location>
        <begin position="1"/>
        <end position="19"/>
    </location>
</feature>
<protein>
    <submittedName>
        <fullName evidence="3">PorT family protein</fullName>
    </submittedName>
</protein>
<comment type="caution">
    <text evidence="3">The sequence shown here is derived from an EMBL/GenBank/DDBJ whole genome shotgun (WGS) entry which is preliminary data.</text>
</comment>
<dbReference type="Pfam" id="PF13568">
    <property type="entry name" value="OMP_b-brl_2"/>
    <property type="match status" value="1"/>
</dbReference>
<dbReference type="OrthoDB" id="947434at2"/>
<dbReference type="RefSeq" id="WP_130022179.1">
    <property type="nucleotide sequence ID" value="NZ_SEWF01000022.1"/>
</dbReference>
<dbReference type="AlphaFoldDB" id="A0A4Q5LYK4"/>
<accession>A0A4Q5LYK4</accession>
<sequence>MRTIFKTLALLLFAHLSFGQSIQIGARGGANWSTMTKFDLIENITPTFRLMPSAGAAIFAEFPITEQFSIRPELAYTQKGFLVKESLNMSGTEFLGVDIPIGGTLAFKTNYIELPVLAKLKLGDPSLPHAYLLLGPSVGYMTDAKAIIRVLGLFPLRPSIGTGFFHQFELSGVGALGVEFPVGNGNIFLEGRYQHGFSRVLDIPLLELPVRNRTVGVSAGFSFPIGYRG</sequence>
<evidence type="ECO:0000313" key="4">
    <source>
        <dbReference type="Proteomes" id="UP000293162"/>
    </source>
</evidence>
<keyword evidence="1" id="KW-0732">Signal</keyword>
<feature type="chain" id="PRO_5020906729" evidence="1">
    <location>
        <begin position="20"/>
        <end position="229"/>
    </location>
</feature>